<reference evidence="1 2" key="1">
    <citation type="submission" date="2024-01" db="EMBL/GenBank/DDBJ databases">
        <title>Genome assemblies of Stephania.</title>
        <authorList>
            <person name="Yang L."/>
        </authorList>
    </citation>
    <scope>NUCLEOTIDE SEQUENCE [LARGE SCALE GENOMIC DNA]</scope>
    <source>
        <strain evidence="1">YNDBR</strain>
        <tissue evidence="1">Leaf</tissue>
    </source>
</reference>
<keyword evidence="2" id="KW-1185">Reference proteome</keyword>
<evidence type="ECO:0000313" key="2">
    <source>
        <dbReference type="Proteomes" id="UP001420932"/>
    </source>
</evidence>
<accession>A0AAP0JLK6</accession>
<proteinExistence type="predicted"/>
<gene>
    <name evidence="1" type="ORF">Syun_015066</name>
</gene>
<dbReference type="EMBL" id="JBBNAF010000006">
    <property type="protein sequence ID" value="KAK9135736.1"/>
    <property type="molecule type" value="Genomic_DNA"/>
</dbReference>
<evidence type="ECO:0000313" key="1">
    <source>
        <dbReference type="EMBL" id="KAK9135736.1"/>
    </source>
</evidence>
<dbReference type="Proteomes" id="UP001420932">
    <property type="component" value="Unassembled WGS sequence"/>
</dbReference>
<dbReference type="AlphaFoldDB" id="A0AAP0JLK6"/>
<protein>
    <submittedName>
        <fullName evidence="1">Uncharacterized protein</fullName>
    </submittedName>
</protein>
<sequence>MFGEDLSLRHGSLSGDVLRVSVHGFLPSDHGMFGKVYRYSTHIERLGRRNCKIIGDGKQHWSNVWEEAKRGAAATLTGSKEFKARQWRELTRRA</sequence>
<organism evidence="1 2">
    <name type="scientific">Stephania yunnanensis</name>
    <dbReference type="NCBI Taxonomy" id="152371"/>
    <lineage>
        <taxon>Eukaryota</taxon>
        <taxon>Viridiplantae</taxon>
        <taxon>Streptophyta</taxon>
        <taxon>Embryophyta</taxon>
        <taxon>Tracheophyta</taxon>
        <taxon>Spermatophyta</taxon>
        <taxon>Magnoliopsida</taxon>
        <taxon>Ranunculales</taxon>
        <taxon>Menispermaceae</taxon>
        <taxon>Menispermoideae</taxon>
        <taxon>Cissampelideae</taxon>
        <taxon>Stephania</taxon>
    </lineage>
</organism>
<comment type="caution">
    <text evidence="1">The sequence shown here is derived from an EMBL/GenBank/DDBJ whole genome shotgun (WGS) entry which is preliminary data.</text>
</comment>
<name>A0AAP0JLK6_9MAGN</name>